<dbReference type="AlphaFoldDB" id="A0AAV8SIC3"/>
<evidence type="ECO:0000313" key="2">
    <source>
        <dbReference type="Proteomes" id="UP001159364"/>
    </source>
</evidence>
<name>A0AAV8SIC3_9ROSI</name>
<dbReference type="Proteomes" id="UP001159364">
    <property type="component" value="Linkage Group LG10"/>
</dbReference>
<protein>
    <submittedName>
        <fullName evidence="1">Uncharacterized protein</fullName>
    </submittedName>
</protein>
<organism evidence="1 2">
    <name type="scientific">Erythroxylum novogranatense</name>
    <dbReference type="NCBI Taxonomy" id="1862640"/>
    <lineage>
        <taxon>Eukaryota</taxon>
        <taxon>Viridiplantae</taxon>
        <taxon>Streptophyta</taxon>
        <taxon>Embryophyta</taxon>
        <taxon>Tracheophyta</taxon>
        <taxon>Spermatophyta</taxon>
        <taxon>Magnoliopsida</taxon>
        <taxon>eudicotyledons</taxon>
        <taxon>Gunneridae</taxon>
        <taxon>Pentapetalae</taxon>
        <taxon>rosids</taxon>
        <taxon>fabids</taxon>
        <taxon>Malpighiales</taxon>
        <taxon>Erythroxylaceae</taxon>
        <taxon>Erythroxylum</taxon>
    </lineage>
</organism>
<dbReference type="EMBL" id="JAIWQS010000010">
    <property type="protein sequence ID" value="KAJ8751948.1"/>
    <property type="molecule type" value="Genomic_DNA"/>
</dbReference>
<keyword evidence="2" id="KW-1185">Reference proteome</keyword>
<gene>
    <name evidence="1" type="ORF">K2173_000694</name>
</gene>
<accession>A0AAV8SIC3</accession>
<sequence length="325" mass="37279">MAGVRRRCGYYSGIEVPADGTRGGLSMGWKEGVNVTFKSSGDHYIDVVVISDEGGNTTPNVIRERLEFPFRFESSWCMEDDCEEEIRKLWTSCDLDVPGKLHAVSEGLTHWSKHITEARFKRTTALKRKLDELNLRDLTSSNLEELILTKLDLNLEIDRKERKWEQRARANWLSYGDRNTAYFHRIASQRKKIKEIKGLEDQAGTMVHDESGIEAIVTGYFAQLFQSNMSGSPDQILAGINYVIKTEMNTLLLQQYTSEEIFQAIQNLFLPNERQWDIEKISNLFDSEEATRILSIPLAADELDDELWAQITSERNPHDPSYSFG</sequence>
<evidence type="ECO:0000313" key="1">
    <source>
        <dbReference type="EMBL" id="KAJ8751948.1"/>
    </source>
</evidence>
<reference evidence="1 2" key="1">
    <citation type="submission" date="2021-09" db="EMBL/GenBank/DDBJ databases">
        <title>Genomic insights and catalytic innovation underlie evolution of tropane alkaloids biosynthesis.</title>
        <authorList>
            <person name="Wang Y.-J."/>
            <person name="Tian T."/>
            <person name="Huang J.-P."/>
            <person name="Huang S.-X."/>
        </authorList>
    </citation>
    <scope>NUCLEOTIDE SEQUENCE [LARGE SCALE GENOMIC DNA]</scope>
    <source>
        <strain evidence="1">KIB-2018</strain>
        <tissue evidence="1">Leaf</tissue>
    </source>
</reference>
<comment type="caution">
    <text evidence="1">The sequence shown here is derived from an EMBL/GenBank/DDBJ whole genome shotgun (WGS) entry which is preliminary data.</text>
</comment>
<proteinExistence type="predicted"/>